<dbReference type="Pfam" id="PF02128">
    <property type="entry name" value="Peptidase_M36"/>
    <property type="match status" value="1"/>
</dbReference>
<dbReference type="RefSeq" id="WP_117159201.1">
    <property type="nucleotide sequence ID" value="NZ_QVID01000001.1"/>
</dbReference>
<evidence type="ECO:0000256" key="7">
    <source>
        <dbReference type="ARBA" id="ARBA00022729"/>
    </source>
</evidence>
<keyword evidence="7 14" id="KW-0732">Signal</keyword>
<dbReference type="NCBIfam" id="TIGR04183">
    <property type="entry name" value="Por_Secre_tail"/>
    <property type="match status" value="1"/>
</dbReference>
<evidence type="ECO:0000256" key="8">
    <source>
        <dbReference type="ARBA" id="ARBA00022737"/>
    </source>
</evidence>
<dbReference type="Pfam" id="PF18962">
    <property type="entry name" value="Por_Secre_tail"/>
    <property type="match status" value="1"/>
</dbReference>
<evidence type="ECO:0000256" key="11">
    <source>
        <dbReference type="ARBA" id="ARBA00023049"/>
    </source>
</evidence>
<dbReference type="GO" id="GO:0006508">
    <property type="term" value="P:proteolysis"/>
    <property type="evidence" value="ECO:0007669"/>
    <property type="project" value="UniProtKB-KW"/>
</dbReference>
<dbReference type="SUPFAM" id="SSF55486">
    <property type="entry name" value="Metalloproteases ('zincins'), catalytic domain"/>
    <property type="match status" value="1"/>
</dbReference>
<name>A0A3E1QDE6_9FLAO</name>
<keyword evidence="12" id="KW-0865">Zymogen</keyword>
<evidence type="ECO:0000256" key="2">
    <source>
        <dbReference type="ARBA" id="ARBA00004613"/>
    </source>
</evidence>
<gene>
    <name evidence="16" type="ORF">DZ858_08900</name>
</gene>
<feature type="region of interest" description="Disordered" evidence="13">
    <location>
        <begin position="651"/>
        <end position="670"/>
    </location>
</feature>
<keyword evidence="5" id="KW-0645">Protease</keyword>
<dbReference type="InterPro" id="IPR003410">
    <property type="entry name" value="HYR_dom"/>
</dbReference>
<keyword evidence="6" id="KW-0479">Metal-binding</keyword>
<dbReference type="GO" id="GO:0008270">
    <property type="term" value="F:zinc ion binding"/>
    <property type="evidence" value="ECO:0007669"/>
    <property type="project" value="InterPro"/>
</dbReference>
<evidence type="ECO:0000256" key="6">
    <source>
        <dbReference type="ARBA" id="ARBA00022723"/>
    </source>
</evidence>
<evidence type="ECO:0000256" key="10">
    <source>
        <dbReference type="ARBA" id="ARBA00022833"/>
    </source>
</evidence>
<dbReference type="InterPro" id="IPR026444">
    <property type="entry name" value="Secre_tail"/>
</dbReference>
<keyword evidence="4" id="KW-0964">Secreted</keyword>
<dbReference type="InterPro" id="IPR001842">
    <property type="entry name" value="Peptidase_M36"/>
</dbReference>
<dbReference type="Gene3D" id="3.10.170.10">
    <property type="match status" value="1"/>
</dbReference>
<comment type="cofactor">
    <cofactor evidence="1">
        <name>Zn(2+)</name>
        <dbReference type="ChEBI" id="CHEBI:29105"/>
    </cofactor>
</comment>
<dbReference type="CDD" id="cd09596">
    <property type="entry name" value="M36"/>
    <property type="match status" value="1"/>
</dbReference>
<feature type="domain" description="HYR" evidence="15">
    <location>
        <begin position="976"/>
        <end position="1057"/>
    </location>
</feature>
<evidence type="ECO:0000313" key="17">
    <source>
        <dbReference type="Proteomes" id="UP000261082"/>
    </source>
</evidence>
<dbReference type="PANTHER" id="PTHR33478">
    <property type="entry name" value="EXTRACELLULAR METALLOPROTEINASE MEP"/>
    <property type="match status" value="1"/>
</dbReference>
<dbReference type="AlphaFoldDB" id="A0A3E1QDE6"/>
<proteinExistence type="inferred from homology"/>
<dbReference type="OrthoDB" id="5377264at2"/>
<evidence type="ECO:0000313" key="16">
    <source>
        <dbReference type="EMBL" id="RFN60142.1"/>
    </source>
</evidence>
<evidence type="ECO:0000259" key="15">
    <source>
        <dbReference type="PROSITE" id="PS50825"/>
    </source>
</evidence>
<feature type="signal peptide" evidence="14">
    <location>
        <begin position="1"/>
        <end position="22"/>
    </location>
</feature>
<dbReference type="InterPro" id="IPR027268">
    <property type="entry name" value="Peptidase_M4/M1_CTD_sf"/>
</dbReference>
<feature type="chain" id="PRO_5017768890" evidence="14">
    <location>
        <begin position="23"/>
        <end position="1146"/>
    </location>
</feature>
<evidence type="ECO:0000256" key="14">
    <source>
        <dbReference type="SAM" id="SignalP"/>
    </source>
</evidence>
<dbReference type="EMBL" id="QVID01000001">
    <property type="protein sequence ID" value="RFN60142.1"/>
    <property type="molecule type" value="Genomic_DNA"/>
</dbReference>
<keyword evidence="11" id="KW-0482">Metalloprotease</keyword>
<dbReference type="PANTHER" id="PTHR33478:SF1">
    <property type="entry name" value="EXTRACELLULAR METALLOPROTEINASE MEP"/>
    <property type="match status" value="1"/>
</dbReference>
<evidence type="ECO:0000256" key="13">
    <source>
        <dbReference type="SAM" id="MobiDB-lite"/>
    </source>
</evidence>
<dbReference type="GO" id="GO:0005615">
    <property type="term" value="C:extracellular space"/>
    <property type="evidence" value="ECO:0007669"/>
    <property type="project" value="InterPro"/>
</dbReference>
<feature type="compositionally biased region" description="Low complexity" evidence="13">
    <location>
        <begin position="617"/>
        <end position="627"/>
    </location>
</feature>
<organism evidence="16 17">
    <name type="scientific">Marixanthomonas ophiurae</name>
    <dbReference type="NCBI Taxonomy" id="387659"/>
    <lineage>
        <taxon>Bacteria</taxon>
        <taxon>Pseudomonadati</taxon>
        <taxon>Bacteroidota</taxon>
        <taxon>Flavobacteriia</taxon>
        <taxon>Flavobacteriales</taxon>
        <taxon>Flavobacteriaceae</taxon>
        <taxon>Marixanthomonas</taxon>
    </lineage>
</organism>
<feature type="region of interest" description="Disordered" evidence="13">
    <location>
        <begin position="617"/>
        <end position="636"/>
    </location>
</feature>
<protein>
    <submittedName>
        <fullName evidence="16">T9SS C-terminal target domain-containing protein</fullName>
    </submittedName>
</protein>
<dbReference type="InterPro" id="IPR050371">
    <property type="entry name" value="Fungal_virulence_M36"/>
</dbReference>
<dbReference type="InterPro" id="IPR044023">
    <property type="entry name" value="Ig_7"/>
</dbReference>
<keyword evidence="10" id="KW-0862">Zinc</keyword>
<evidence type="ECO:0000256" key="9">
    <source>
        <dbReference type="ARBA" id="ARBA00022801"/>
    </source>
</evidence>
<keyword evidence="9" id="KW-0378">Hydrolase</keyword>
<evidence type="ECO:0000256" key="4">
    <source>
        <dbReference type="ARBA" id="ARBA00022525"/>
    </source>
</evidence>
<keyword evidence="17" id="KW-1185">Reference proteome</keyword>
<evidence type="ECO:0000256" key="3">
    <source>
        <dbReference type="ARBA" id="ARBA00006006"/>
    </source>
</evidence>
<evidence type="ECO:0000256" key="5">
    <source>
        <dbReference type="ARBA" id="ARBA00022670"/>
    </source>
</evidence>
<accession>A0A3E1QDE6</accession>
<feature type="compositionally biased region" description="Gly residues" evidence="13">
    <location>
        <begin position="656"/>
        <end position="670"/>
    </location>
</feature>
<evidence type="ECO:0000256" key="12">
    <source>
        <dbReference type="ARBA" id="ARBA00023145"/>
    </source>
</evidence>
<dbReference type="PROSITE" id="PS50825">
    <property type="entry name" value="HYR"/>
    <property type="match status" value="1"/>
</dbReference>
<dbReference type="Pfam" id="PF19081">
    <property type="entry name" value="Ig_7"/>
    <property type="match status" value="1"/>
</dbReference>
<comment type="similarity">
    <text evidence="3">Belongs to the peptidase M36 family.</text>
</comment>
<dbReference type="PRINTS" id="PR00999">
    <property type="entry name" value="FUNGALYSIN"/>
</dbReference>
<comment type="subcellular location">
    <subcellularLocation>
        <location evidence="2">Secreted</location>
    </subcellularLocation>
</comment>
<dbReference type="Proteomes" id="UP000261082">
    <property type="component" value="Unassembled WGS sequence"/>
</dbReference>
<reference evidence="16 17" key="1">
    <citation type="journal article" date="2007" name="Int. J. Syst. Evol. Microbiol.">
        <title>Marixanthomonas ophiurae gen. nov., sp. nov., a marine bacterium of the family Flavobacteriaceae isolated from a deep-sea brittle star.</title>
        <authorList>
            <person name="Romanenko L.A."/>
            <person name="Uchino M."/>
            <person name="Frolova G.M."/>
            <person name="Mikhailov V.V."/>
        </authorList>
    </citation>
    <scope>NUCLEOTIDE SEQUENCE [LARGE SCALE GENOMIC DNA]</scope>
    <source>
        <strain evidence="16 17">KMM 3046</strain>
    </source>
</reference>
<dbReference type="Pfam" id="PF02494">
    <property type="entry name" value="HYR"/>
    <property type="match status" value="1"/>
</dbReference>
<evidence type="ECO:0000256" key="1">
    <source>
        <dbReference type="ARBA" id="ARBA00001947"/>
    </source>
</evidence>
<sequence>MKNFTRSLILVFCCGFLTQMNAQDFTQNLQAEFQQKLENRELSKEDIQWKVTSQHTSRTSGVEHIYFIQTSNAIQVNGTQSSIHILPSGKTLSSNISFFNKVSEKTNGIKSPAISATNAVQSAASKLGYSLDGSLREVEKKNNASQKTILSDGGISLSNIPAKLTYQLTENNELVLAWDISIEEKTRQDWWSIRVDATSGAIIDKNNWMLNCTADHEHNHDKEVLDYNKNLYDIPNYEELMGEAEVGCTECYEVFEIPLESPYYGNRSITSNTADATASPFGWHDTDGTAGAEFTTTRGNNVDAYEAGDNSGYRPDGGASLEFTGYDFDQVWSFSNQYEDAAITHLFYINNILHDVMYQYGFDEASGNFQENNYGNSGSGSDSVNANAQIEQWCNATFGTPPDGSNPSMNMYICNDKDGCFDTLVVAHEFSHGTSNRLTGGGNNTECLNNAEQMGEGWSDFYGTMLSMTATDTGADPRAVGTYLFGEGQNGDGIRTYPYSTDMAVNPDTYNAIQGSSSVHRIGSVWAEMIWEMAWTLIDEHGFDDDFYNFTGDINQDAGNIMAIALVTEGMKLQPCSPGFVDGRDAIIAADQAIYGGANECLIWEAFAKRGLGFSASQGSSSSVNDGTEAFDLPPSEASFEAPADVCASSEELTDLGGGSPAGGTYSGPGVTDGGNGVSYSFDPAAAGVGVHTISYEVPEGQCTTASTDTDTIEVLAIPDGPTTQGVSDFCVDDEVTVTATPSDPNNVIGWYDAEFGGNLLSEGESYTFTPIGSTTVYAQENPDGPLSKLVISEITLETPDRFEIQNVGAAQDYSGYTVAVSEDPYNDINAMNSDTQTLGQMSGNSVVQYSDDGGANDWGSNLFWDNDGTGWIIIIDADGNVVDSVFWNFTASQISGLNVNINGFNITTADLDWVGTGASLVTECSGSFRRNGDTDAAADWNASCGSSDYGVPNDDIGVTAFEGCLAERTATEVNADDVAPEITCPDDVMEMVNEGELFTLPDYSGDTTATDNCDTPALTQDPAPGTEIGEGVTVVTMTASDGENETTCTFNVTVGVILGVGDAEFYNNVALYPNPTNGQVTLSNHSNKELTAAVITDVNGRIIKTIDLENSSVETVISMEQFASGMYFIKIEATDASIIKRIVKQ</sequence>
<dbReference type="GO" id="GO:0004222">
    <property type="term" value="F:metalloendopeptidase activity"/>
    <property type="evidence" value="ECO:0007669"/>
    <property type="project" value="InterPro"/>
</dbReference>
<comment type="caution">
    <text evidence="16">The sequence shown here is derived from an EMBL/GenBank/DDBJ whole genome shotgun (WGS) entry which is preliminary data.</text>
</comment>
<keyword evidence="8" id="KW-0677">Repeat</keyword>
<dbReference type="Gene3D" id="1.10.390.10">
    <property type="entry name" value="Neutral Protease Domain 2"/>
    <property type="match status" value="1"/>
</dbReference>